<dbReference type="GO" id="GO:0032259">
    <property type="term" value="P:methylation"/>
    <property type="evidence" value="ECO:0007669"/>
    <property type="project" value="UniProtKB-KW"/>
</dbReference>
<dbReference type="AlphaFoldDB" id="A0A2P8CCP7"/>
<evidence type="ECO:0000313" key="5">
    <source>
        <dbReference type="Proteomes" id="UP000396862"/>
    </source>
</evidence>
<organism evidence="3 4">
    <name type="scientific">Prolixibacter denitrificans</name>
    <dbReference type="NCBI Taxonomy" id="1541063"/>
    <lineage>
        <taxon>Bacteria</taxon>
        <taxon>Pseudomonadati</taxon>
        <taxon>Bacteroidota</taxon>
        <taxon>Bacteroidia</taxon>
        <taxon>Marinilabiliales</taxon>
        <taxon>Prolixibacteraceae</taxon>
        <taxon>Prolixibacter</taxon>
    </lineage>
</organism>
<reference evidence="2 5" key="2">
    <citation type="submission" date="2019-10" db="EMBL/GenBank/DDBJ databases">
        <title>Prolixibacter strains distinguished by the presence of nitrate reductase genes were adept at nitrate-dependent anaerobic corrosion of metallic iron and carbon steel.</title>
        <authorList>
            <person name="Iino T."/>
            <person name="Shono N."/>
            <person name="Ito K."/>
            <person name="Nakamura R."/>
            <person name="Sueoka K."/>
            <person name="Harayama S."/>
            <person name="Ohkuma M."/>
        </authorList>
    </citation>
    <scope>NUCLEOTIDE SEQUENCE [LARGE SCALE GENOMIC DNA]</scope>
    <source>
        <strain evidence="2 5">MIC1-1</strain>
    </source>
</reference>
<dbReference type="Proteomes" id="UP000396862">
    <property type="component" value="Unassembled WGS sequence"/>
</dbReference>
<evidence type="ECO:0000313" key="2">
    <source>
        <dbReference type="EMBL" id="GET21476.1"/>
    </source>
</evidence>
<evidence type="ECO:0000313" key="4">
    <source>
        <dbReference type="Proteomes" id="UP000240621"/>
    </source>
</evidence>
<sequence>MSKREKKDIGGRLAGKGVFPHEMAFTLLIPLRNMFLSPRQLIKRLELNPSSKVLEVGPGPGYFSVKVAKAIPDGELVLADIQQEMLDYAKKRVDKRGLTNVSYSLCDGKTFPFPDEHFDRIFLVTVIGEVENQQAYLKEFLRILKKGGILSISELAGDPDKMSTTEIKALCENAGFTLDKIHGNKRNYTANFRKE</sequence>
<evidence type="ECO:0000259" key="1">
    <source>
        <dbReference type="Pfam" id="PF13847"/>
    </source>
</evidence>
<accession>A0A2P8CCP7</accession>
<dbReference type="OrthoDB" id="9770553at2"/>
<name>A0A2P8CCP7_9BACT</name>
<protein>
    <submittedName>
        <fullName evidence="2">Menaquinone biosynthesis methyltransferase</fullName>
    </submittedName>
    <submittedName>
        <fullName evidence="3">Methyltransferase family protein</fullName>
    </submittedName>
</protein>
<dbReference type="EMBL" id="PYGC01000005">
    <property type="protein sequence ID" value="PSK82702.1"/>
    <property type="molecule type" value="Genomic_DNA"/>
</dbReference>
<keyword evidence="3" id="KW-0808">Transferase</keyword>
<gene>
    <name evidence="3" type="ORF">CLV93_10594</name>
    <name evidence="2" type="ORF">JCM18694_17220</name>
</gene>
<dbReference type="SUPFAM" id="SSF53335">
    <property type="entry name" value="S-adenosyl-L-methionine-dependent methyltransferases"/>
    <property type="match status" value="1"/>
</dbReference>
<evidence type="ECO:0000313" key="3">
    <source>
        <dbReference type="EMBL" id="PSK82702.1"/>
    </source>
</evidence>
<dbReference type="Gene3D" id="3.40.50.150">
    <property type="entry name" value="Vaccinia Virus protein VP39"/>
    <property type="match status" value="1"/>
</dbReference>
<comment type="caution">
    <text evidence="3">The sequence shown here is derived from an EMBL/GenBank/DDBJ whole genome shotgun (WGS) entry which is preliminary data.</text>
</comment>
<proteinExistence type="predicted"/>
<keyword evidence="5" id="KW-1185">Reference proteome</keyword>
<dbReference type="CDD" id="cd02440">
    <property type="entry name" value="AdoMet_MTases"/>
    <property type="match status" value="1"/>
</dbReference>
<dbReference type="Pfam" id="PF13847">
    <property type="entry name" value="Methyltransf_31"/>
    <property type="match status" value="1"/>
</dbReference>
<dbReference type="InterPro" id="IPR025714">
    <property type="entry name" value="Methyltranfer_dom"/>
</dbReference>
<dbReference type="RefSeq" id="WP_106542306.1">
    <property type="nucleotide sequence ID" value="NZ_BLAU01000001.1"/>
</dbReference>
<dbReference type="InterPro" id="IPR029063">
    <property type="entry name" value="SAM-dependent_MTases_sf"/>
</dbReference>
<reference evidence="3 4" key="1">
    <citation type="submission" date="2018-03" db="EMBL/GenBank/DDBJ databases">
        <title>Genomic Encyclopedia of Archaeal and Bacterial Type Strains, Phase II (KMG-II): from individual species to whole genera.</title>
        <authorList>
            <person name="Goeker M."/>
        </authorList>
    </citation>
    <scope>NUCLEOTIDE SEQUENCE [LARGE SCALE GENOMIC DNA]</scope>
    <source>
        <strain evidence="3 4">DSM 27267</strain>
    </source>
</reference>
<dbReference type="PANTHER" id="PTHR43591">
    <property type="entry name" value="METHYLTRANSFERASE"/>
    <property type="match status" value="1"/>
</dbReference>
<dbReference type="Proteomes" id="UP000240621">
    <property type="component" value="Unassembled WGS sequence"/>
</dbReference>
<feature type="domain" description="Methyltransferase" evidence="1">
    <location>
        <begin position="49"/>
        <end position="159"/>
    </location>
</feature>
<keyword evidence="3" id="KW-0489">Methyltransferase</keyword>
<dbReference type="GO" id="GO:0008168">
    <property type="term" value="F:methyltransferase activity"/>
    <property type="evidence" value="ECO:0007669"/>
    <property type="project" value="UniProtKB-KW"/>
</dbReference>
<dbReference type="EMBL" id="BLAU01000001">
    <property type="protein sequence ID" value="GET21476.1"/>
    <property type="molecule type" value="Genomic_DNA"/>
</dbReference>